<sequence>MSGRLCRPSPLPGWTLSKPLPRDRTAWATPLGTGVRRCCECLPRPSGPFLGFLGGYDVLITPTTPRPPFRIGEGPEGGSFVERWSCYADTFAFCYPFNITGQPALSVYNRHRATTILLRRPV</sequence>
<gene>
    <name evidence="2" type="ORF">ACFQZU_04115</name>
</gene>
<keyword evidence="3" id="KW-1185">Reference proteome</keyword>
<comment type="caution">
    <text evidence="2">The sequence shown here is derived from an EMBL/GenBank/DDBJ whole genome shotgun (WGS) entry which is preliminary data.</text>
</comment>
<dbReference type="Proteomes" id="UP001596956">
    <property type="component" value="Unassembled WGS sequence"/>
</dbReference>
<evidence type="ECO:0000259" key="1">
    <source>
        <dbReference type="Pfam" id="PF01425"/>
    </source>
</evidence>
<reference evidence="3" key="1">
    <citation type="journal article" date="2019" name="Int. J. Syst. Evol. Microbiol.">
        <title>The Global Catalogue of Microorganisms (GCM) 10K type strain sequencing project: providing services to taxonomists for standard genome sequencing and annotation.</title>
        <authorList>
            <consortium name="The Broad Institute Genomics Platform"/>
            <consortium name="The Broad Institute Genome Sequencing Center for Infectious Disease"/>
            <person name="Wu L."/>
            <person name="Ma J."/>
        </authorList>
    </citation>
    <scope>NUCLEOTIDE SEQUENCE [LARGE SCALE GENOMIC DNA]</scope>
    <source>
        <strain evidence="3">CCUG 63369</strain>
    </source>
</reference>
<dbReference type="Pfam" id="PF01425">
    <property type="entry name" value="Amidase"/>
    <property type="match status" value="1"/>
</dbReference>
<proteinExistence type="predicted"/>
<protein>
    <submittedName>
        <fullName evidence="2">Amidase family protein</fullName>
    </submittedName>
</protein>
<feature type="domain" description="Amidase" evidence="1">
    <location>
        <begin position="49"/>
        <end position="110"/>
    </location>
</feature>
<dbReference type="InterPro" id="IPR036928">
    <property type="entry name" value="AS_sf"/>
</dbReference>
<dbReference type="EMBL" id="JBHTHR010000060">
    <property type="protein sequence ID" value="MFD0800505.1"/>
    <property type="molecule type" value="Genomic_DNA"/>
</dbReference>
<dbReference type="SUPFAM" id="SSF75304">
    <property type="entry name" value="Amidase signature (AS) enzymes"/>
    <property type="match status" value="1"/>
</dbReference>
<dbReference type="Gene3D" id="3.90.1300.10">
    <property type="entry name" value="Amidase signature (AS) domain"/>
    <property type="match status" value="1"/>
</dbReference>
<name>A0ABW3BBL1_9ACTN</name>
<organism evidence="2 3">
    <name type="scientific">Streptomonospora algeriensis</name>
    <dbReference type="NCBI Taxonomy" id="995084"/>
    <lineage>
        <taxon>Bacteria</taxon>
        <taxon>Bacillati</taxon>
        <taxon>Actinomycetota</taxon>
        <taxon>Actinomycetes</taxon>
        <taxon>Streptosporangiales</taxon>
        <taxon>Nocardiopsidaceae</taxon>
        <taxon>Streptomonospora</taxon>
    </lineage>
</organism>
<dbReference type="InterPro" id="IPR023631">
    <property type="entry name" value="Amidase_dom"/>
</dbReference>
<accession>A0ABW3BBL1</accession>
<evidence type="ECO:0000313" key="3">
    <source>
        <dbReference type="Proteomes" id="UP001596956"/>
    </source>
</evidence>
<evidence type="ECO:0000313" key="2">
    <source>
        <dbReference type="EMBL" id="MFD0800505.1"/>
    </source>
</evidence>